<keyword evidence="4" id="KW-0378">Hydrolase</keyword>
<dbReference type="EMBL" id="CP003985">
    <property type="protein sequence ID" value="AGF78418.1"/>
    <property type="molecule type" value="Genomic_DNA"/>
</dbReference>
<accession>M1P4L4</accession>
<keyword evidence="5" id="KW-0408">Iron</keyword>
<evidence type="ECO:0000256" key="7">
    <source>
        <dbReference type="ARBA" id="ARBA00023204"/>
    </source>
</evidence>
<dbReference type="GO" id="GO:0046872">
    <property type="term" value="F:metal ion binding"/>
    <property type="evidence" value="ECO:0007669"/>
    <property type="project" value="UniProtKB-KW"/>
</dbReference>
<dbReference type="SMART" id="SM00986">
    <property type="entry name" value="UDG"/>
    <property type="match status" value="1"/>
</dbReference>
<dbReference type="SMART" id="SM00987">
    <property type="entry name" value="UreE_C"/>
    <property type="match status" value="1"/>
</dbReference>
<dbReference type="KEGG" id="dsf:UWK_01861"/>
<dbReference type="Gene3D" id="3.40.470.10">
    <property type="entry name" value="Uracil-DNA glycosylase-like domain"/>
    <property type="match status" value="1"/>
</dbReference>
<dbReference type="GO" id="GO:0051539">
    <property type="term" value="F:4 iron, 4 sulfur cluster binding"/>
    <property type="evidence" value="ECO:0007669"/>
    <property type="project" value="UniProtKB-KW"/>
</dbReference>
<dbReference type="Proteomes" id="UP000011721">
    <property type="component" value="Chromosome"/>
</dbReference>
<keyword evidence="10" id="KW-1185">Reference proteome</keyword>
<dbReference type="InterPro" id="IPR036895">
    <property type="entry name" value="Uracil-DNA_glycosylase-like_sf"/>
</dbReference>
<dbReference type="Pfam" id="PF03167">
    <property type="entry name" value="UDG"/>
    <property type="match status" value="1"/>
</dbReference>
<proteinExistence type="predicted"/>
<dbReference type="InterPro" id="IPR005122">
    <property type="entry name" value="Uracil-DNA_glycosylase-like"/>
</dbReference>
<evidence type="ECO:0000313" key="9">
    <source>
        <dbReference type="EMBL" id="AGF78418.1"/>
    </source>
</evidence>
<organism evidence="9 10">
    <name type="scientific">Desulfocapsa sulfexigens (strain DSM 10523 / SB164P1)</name>
    <dbReference type="NCBI Taxonomy" id="1167006"/>
    <lineage>
        <taxon>Bacteria</taxon>
        <taxon>Pseudomonadati</taxon>
        <taxon>Thermodesulfobacteriota</taxon>
        <taxon>Desulfobulbia</taxon>
        <taxon>Desulfobulbales</taxon>
        <taxon>Desulfocapsaceae</taxon>
        <taxon>Desulfocapsa</taxon>
    </lineage>
</organism>
<dbReference type="eggNOG" id="COG1573">
    <property type="taxonomic scope" value="Bacteria"/>
</dbReference>
<dbReference type="GO" id="GO:0097506">
    <property type="term" value="F:deaminated base DNA N-glycosylase activity"/>
    <property type="evidence" value="ECO:0007669"/>
    <property type="project" value="UniProtKB-ARBA"/>
</dbReference>
<dbReference type="PANTHER" id="PTHR33693">
    <property type="entry name" value="TYPE-5 URACIL-DNA GLYCOSYLASE"/>
    <property type="match status" value="1"/>
</dbReference>
<dbReference type="STRING" id="1167006.UWK_01861"/>
<dbReference type="AlphaFoldDB" id="M1P4L4"/>
<dbReference type="OrthoDB" id="5290748at2"/>
<dbReference type="SUPFAM" id="SSF52141">
    <property type="entry name" value="Uracil-DNA glycosylase-like"/>
    <property type="match status" value="1"/>
</dbReference>
<keyword evidence="6" id="KW-0411">Iron-sulfur</keyword>
<keyword evidence="1" id="KW-0004">4Fe-4S</keyword>
<dbReference type="CDD" id="cd10030">
    <property type="entry name" value="UDG-F4_TTUDGA_SPO1dp_like"/>
    <property type="match status" value="1"/>
</dbReference>
<gene>
    <name evidence="9" type="ordered locus">UWK_01861</name>
</gene>
<dbReference type="HOGENOM" id="CLU_044815_1_3_7"/>
<evidence type="ECO:0000256" key="4">
    <source>
        <dbReference type="ARBA" id="ARBA00022801"/>
    </source>
</evidence>
<sequence>MSMEKKDQTLELLHEIRGVLACHQVNSIDSYPASRELLSFFESCLRQSVEDAPLRAVAGTPQDIPKPKAESRAVDSNLLVLGEIADEVAQCRSCSLGGRGLKTMAGKGGSGKIRLLIIGHWLPTDDGAEAGAVFGVEEDQMLRRMLNAIDLPREDVFVTNVIKCVVGSGVQPQVEHIDACLSYLQRQIAAISPELICTMGMVAVKTLLRLSQPLSRLRGKFYTYKGAEGVEIPLLPTYHPGYLLQNPEMKNATWQDLQAIQKML</sequence>
<dbReference type="PANTHER" id="PTHR33693:SF1">
    <property type="entry name" value="TYPE-4 URACIL-DNA GLYCOSYLASE"/>
    <property type="match status" value="1"/>
</dbReference>
<dbReference type="GO" id="GO:0006281">
    <property type="term" value="P:DNA repair"/>
    <property type="evidence" value="ECO:0007669"/>
    <property type="project" value="UniProtKB-KW"/>
</dbReference>
<evidence type="ECO:0000313" key="10">
    <source>
        <dbReference type="Proteomes" id="UP000011721"/>
    </source>
</evidence>
<feature type="domain" description="Uracil-DNA glycosylase-like" evidence="8">
    <location>
        <begin position="105"/>
        <end position="258"/>
    </location>
</feature>
<evidence type="ECO:0000256" key="2">
    <source>
        <dbReference type="ARBA" id="ARBA00022723"/>
    </source>
</evidence>
<keyword evidence="2" id="KW-0479">Metal-binding</keyword>
<evidence type="ECO:0000256" key="3">
    <source>
        <dbReference type="ARBA" id="ARBA00022763"/>
    </source>
</evidence>
<protein>
    <submittedName>
        <fullName evidence="9">Uracil-DNA glycosylase</fullName>
    </submittedName>
</protein>
<evidence type="ECO:0000259" key="8">
    <source>
        <dbReference type="SMART" id="SM00986"/>
    </source>
</evidence>
<keyword evidence="7" id="KW-0234">DNA repair</keyword>
<evidence type="ECO:0000256" key="6">
    <source>
        <dbReference type="ARBA" id="ARBA00023014"/>
    </source>
</evidence>
<name>M1P4L4_DESSD</name>
<evidence type="ECO:0000256" key="1">
    <source>
        <dbReference type="ARBA" id="ARBA00022485"/>
    </source>
</evidence>
<evidence type="ECO:0000256" key="5">
    <source>
        <dbReference type="ARBA" id="ARBA00023004"/>
    </source>
</evidence>
<reference evidence="10" key="1">
    <citation type="journal article" date="2013" name="Stand. Genomic Sci.">
        <title>Complete genome sequence of Desulfocapsa sulfexigens, a marine deltaproteobacterium specialized in disproportionating inorganic sulfur compounds.</title>
        <authorList>
            <person name="Finster K.W."/>
            <person name="Kjeldsen K.U."/>
            <person name="Kube M."/>
            <person name="Reinhardt R."/>
            <person name="Mussmann M."/>
            <person name="Amann R."/>
            <person name="Schreiber L."/>
        </authorList>
    </citation>
    <scope>NUCLEOTIDE SEQUENCE [LARGE SCALE GENOMIC DNA]</scope>
    <source>
        <strain evidence="10">DSM 10523 / SB164P1</strain>
    </source>
</reference>
<keyword evidence="3" id="KW-0227">DNA damage</keyword>
<dbReference type="InterPro" id="IPR051536">
    <property type="entry name" value="UDG_Type-4/5"/>
</dbReference>